<comment type="similarity">
    <text evidence="4">In the N-terminal section; belongs to the PINc/VapC protein family.</text>
</comment>
<evidence type="ECO:0000256" key="3">
    <source>
        <dbReference type="ARBA" id="ARBA00022840"/>
    </source>
</evidence>
<dbReference type="SUPFAM" id="SSF52540">
    <property type="entry name" value="P-loop containing nucleoside triphosphate hydrolases"/>
    <property type="match status" value="1"/>
</dbReference>
<dbReference type="PANTHER" id="PTHR30473:SF2">
    <property type="entry name" value="PIN DOMAIN-CONTAINING PROTEIN"/>
    <property type="match status" value="1"/>
</dbReference>
<organism evidence="7 8">
    <name type="scientific">Helicobacter equorum</name>
    <dbReference type="NCBI Taxonomy" id="361872"/>
    <lineage>
        <taxon>Bacteria</taxon>
        <taxon>Pseudomonadati</taxon>
        <taxon>Campylobacterota</taxon>
        <taxon>Epsilonproteobacteria</taxon>
        <taxon>Campylobacterales</taxon>
        <taxon>Helicobacteraceae</taxon>
        <taxon>Helicobacter</taxon>
    </lineage>
</organism>
<evidence type="ECO:0000256" key="4">
    <source>
        <dbReference type="ARBA" id="ARBA00046345"/>
    </source>
</evidence>
<dbReference type="GO" id="GO:0005829">
    <property type="term" value="C:cytosol"/>
    <property type="evidence" value="ECO:0007669"/>
    <property type="project" value="TreeGrafter"/>
</dbReference>
<evidence type="ECO:0000313" key="8">
    <source>
        <dbReference type="Proteomes" id="UP000256514"/>
    </source>
</evidence>
<dbReference type="EMBL" id="NXLT01000005">
    <property type="protein sequence ID" value="RDU66612.1"/>
    <property type="molecule type" value="Genomic_DNA"/>
</dbReference>
<dbReference type="InterPro" id="IPR029060">
    <property type="entry name" value="PIN-like_dom_sf"/>
</dbReference>
<reference evidence="7 8" key="1">
    <citation type="submission" date="2018-04" db="EMBL/GenBank/DDBJ databases">
        <title>Novel Campyloabacter and Helicobacter Species and Strains.</title>
        <authorList>
            <person name="Mannion A.J."/>
            <person name="Shen Z."/>
            <person name="Fox J.G."/>
        </authorList>
    </citation>
    <scope>NUCLEOTIDE SEQUENCE [LARGE SCALE GENOMIC DNA]</scope>
    <source>
        <strain evidence="7 8">MIT 12-6600</strain>
    </source>
</reference>
<dbReference type="Gene3D" id="3.40.50.300">
    <property type="entry name" value="P-loop containing nucleotide triphosphate hydrolases"/>
    <property type="match status" value="1"/>
</dbReference>
<dbReference type="SUPFAM" id="SSF88723">
    <property type="entry name" value="PIN domain-like"/>
    <property type="match status" value="1"/>
</dbReference>
<dbReference type="OrthoDB" id="9766527at2"/>
<comment type="caution">
    <text evidence="7">The sequence shown here is derived from an EMBL/GenBank/DDBJ whole genome shotgun (WGS) entry which is preliminary data.</text>
</comment>
<evidence type="ECO:0000256" key="1">
    <source>
        <dbReference type="ARBA" id="ARBA00010393"/>
    </source>
</evidence>
<comment type="similarity">
    <text evidence="1">Belongs to the PhoH family.</text>
</comment>
<dbReference type="Pfam" id="PF02562">
    <property type="entry name" value="PhoH"/>
    <property type="match status" value="1"/>
</dbReference>
<dbReference type="Proteomes" id="UP000256514">
    <property type="component" value="Unassembled WGS sequence"/>
</dbReference>
<dbReference type="Gene3D" id="3.40.50.1010">
    <property type="entry name" value="5'-nuclease"/>
    <property type="match status" value="1"/>
</dbReference>
<evidence type="ECO:0000259" key="6">
    <source>
        <dbReference type="Pfam" id="PF13638"/>
    </source>
</evidence>
<gene>
    <name evidence="7" type="ORF">CQA54_06535</name>
</gene>
<keyword evidence="2" id="KW-0547">Nucleotide-binding</keyword>
<dbReference type="InterPro" id="IPR002716">
    <property type="entry name" value="PIN_dom"/>
</dbReference>
<dbReference type="Pfam" id="PF13638">
    <property type="entry name" value="PIN_4"/>
    <property type="match status" value="1"/>
</dbReference>
<dbReference type="PANTHER" id="PTHR30473">
    <property type="entry name" value="PROTEIN PHOH"/>
    <property type="match status" value="1"/>
</dbReference>
<dbReference type="InterPro" id="IPR027417">
    <property type="entry name" value="P-loop_NTPase"/>
</dbReference>
<accession>A0A3D8IN18</accession>
<proteinExistence type="inferred from homology"/>
<evidence type="ECO:0000256" key="2">
    <source>
        <dbReference type="ARBA" id="ARBA00022741"/>
    </source>
</evidence>
<evidence type="ECO:0000259" key="5">
    <source>
        <dbReference type="Pfam" id="PF02562"/>
    </source>
</evidence>
<evidence type="ECO:0000313" key="7">
    <source>
        <dbReference type="EMBL" id="RDU66612.1"/>
    </source>
</evidence>
<sequence length="464" mass="53183">MKNKSYLLDTSVILDDIQNIVYLYQDGANTLFLSDTIIDELDKKKDLMNEMGYFVREFFRNLQTPEDSKSTIVPLKNDYIREIYFSYDTHLIPITLIYRPHYDIPHQEHSFNDTKIIAIAKDYNLILLTNDISLKIRALTQNLHAQSLFRDRVENPQDIDFWHTFEIHKDESLSTFESSKEFQVLKNWSLLELIELDNTDSALYRTGKKHFGLKVDGKCEITDFDEIITEHKPYIIPTNLEQKMLYAMLLHPKNLISIVTGATGSGKTLIALQAGLSLLKSGSVEGIVYLRNTVTASDKEAELGFRKGDESQKLGYFMYPLYSAINCMIDKLQQGSLAKRIEYRGEVKTIEKMEATEYFLQKHKIEVLDIAHARGITIANKFVIFDEVQNASNATIKLIGTRIGDGSKIVFLGDWAQIDHPYLSKFRNGALSLLQKATSDTMIAAIQLRQTIRSDIAKWFGSFE</sequence>
<name>A0A3D8IN18_9HELI</name>
<protein>
    <submittedName>
        <fullName evidence="7">Phosphate starvation-inducible protein PhoH</fullName>
    </submittedName>
</protein>
<dbReference type="GO" id="GO:0005524">
    <property type="term" value="F:ATP binding"/>
    <property type="evidence" value="ECO:0007669"/>
    <property type="project" value="UniProtKB-KW"/>
</dbReference>
<dbReference type="RefSeq" id="WP_115571309.1">
    <property type="nucleotide sequence ID" value="NZ_NXLT01000005.1"/>
</dbReference>
<feature type="domain" description="PhoH-like protein" evidence="5">
    <location>
        <begin position="235"/>
        <end position="459"/>
    </location>
</feature>
<dbReference type="AlphaFoldDB" id="A0A3D8IN18"/>
<dbReference type="InterPro" id="IPR003714">
    <property type="entry name" value="PhoH"/>
</dbReference>
<feature type="domain" description="PIN" evidence="6">
    <location>
        <begin position="6"/>
        <end position="147"/>
    </location>
</feature>
<dbReference type="InterPro" id="IPR051451">
    <property type="entry name" value="PhoH2-like"/>
</dbReference>
<keyword evidence="3" id="KW-0067">ATP-binding</keyword>
<keyword evidence="8" id="KW-1185">Reference proteome</keyword>